<evidence type="ECO:0000313" key="1">
    <source>
        <dbReference type="EMBL" id="OVF08804.1"/>
    </source>
</evidence>
<organism evidence="1 2">
    <name type="scientific">Clavispora lusitaniae</name>
    <name type="common">Candida lusitaniae</name>
    <dbReference type="NCBI Taxonomy" id="36911"/>
    <lineage>
        <taxon>Eukaryota</taxon>
        <taxon>Fungi</taxon>
        <taxon>Dikarya</taxon>
        <taxon>Ascomycota</taxon>
        <taxon>Saccharomycotina</taxon>
        <taxon>Pichiomycetes</taxon>
        <taxon>Metschnikowiaceae</taxon>
        <taxon>Clavispora</taxon>
    </lineage>
</organism>
<evidence type="ECO:0000313" key="2">
    <source>
        <dbReference type="Proteomes" id="UP000195602"/>
    </source>
</evidence>
<name>A0AA91Q0G9_CLALS</name>
<dbReference type="AlphaFoldDB" id="A0AA91Q0G9"/>
<protein>
    <submittedName>
        <fullName evidence="1">Uncharacterized protein</fullName>
    </submittedName>
</protein>
<dbReference type="EMBL" id="LYUB02000007">
    <property type="protein sequence ID" value="OVF08804.1"/>
    <property type="molecule type" value="Genomic_DNA"/>
</dbReference>
<sequence length="266" mass="30112">MILKNIPSVRPNPHISTPFRPLEKPVFSRSSSWRDLPHITSKSLPRLATDIRGIDSAAYSYVDRKRMWRTLPTVIQNKFFTLKFFPASHHVCMARKSNIAYTFTNFSGPVLNDPDLSALFSKYSGKYKNLNFFKSQPTPFGTAASRIRNRKFIKRTLFAALHSVLPSPSASDISAVSGIWFFRFAACAATSEDILLVERDLEKAVSKVLRNKAFAKQVADVTNQHNSNQQGVKQLLRDVKLENTLGASRVPGYYPKLPFIHTVNRH</sequence>
<dbReference type="KEGG" id="clus:A9F13_07g02838"/>
<accession>A0AA91Q0G9</accession>
<proteinExistence type="predicted"/>
<dbReference type="Proteomes" id="UP000195602">
    <property type="component" value="Unassembled WGS sequence"/>
</dbReference>
<reference evidence="1 2" key="1">
    <citation type="submission" date="2017-04" db="EMBL/GenBank/DDBJ databases">
        <title>Draft genome of the yeast Clavispora lusitaniae type strain CBS 6936.</title>
        <authorList>
            <person name="Durrens P."/>
            <person name="Klopp C."/>
            <person name="Biteau N."/>
            <person name="Fitton-Ouhabi V."/>
            <person name="Dementhon K."/>
            <person name="Accoceberry I."/>
            <person name="Sherman D.J."/>
            <person name="Noel T."/>
        </authorList>
    </citation>
    <scope>NUCLEOTIDE SEQUENCE [LARGE SCALE GENOMIC DNA]</scope>
    <source>
        <strain evidence="1 2">CBS 6936</strain>
    </source>
</reference>
<gene>
    <name evidence="1" type="ORF">A9F13_07g02838</name>
</gene>
<comment type="caution">
    <text evidence="1">The sequence shown here is derived from an EMBL/GenBank/DDBJ whole genome shotgun (WGS) entry which is preliminary data.</text>
</comment>